<reference evidence="1" key="1">
    <citation type="journal article" date="2014" name="PLoS ONE">
        <title>Transcriptome-Based Identification of ABC Transporters in the Western Tarnished Plant Bug Lygus hesperus.</title>
        <authorList>
            <person name="Hull J.J."/>
            <person name="Chaney K."/>
            <person name="Geib S.M."/>
            <person name="Fabrick J.A."/>
            <person name="Brent C.S."/>
            <person name="Walsh D."/>
            <person name="Lavine L.C."/>
        </authorList>
    </citation>
    <scope>NUCLEOTIDE SEQUENCE</scope>
</reference>
<dbReference type="EMBL" id="GBHO01039285">
    <property type="protein sequence ID" value="JAG04319.1"/>
    <property type="molecule type" value="Transcribed_RNA"/>
</dbReference>
<name>A0A0A9W948_LYGHE</name>
<proteinExistence type="predicted"/>
<evidence type="ECO:0000313" key="1">
    <source>
        <dbReference type="EMBL" id="JAG04319.1"/>
    </source>
</evidence>
<sequence length="116" mass="12409">MWSWWVGHLHASSSLHRPPHVSHALYSHALPQSLGLLILGCPHSTATRRAAHPATQCRMVCTTFCTVCSSSTGGVLGSPSPSHEIVLPSPPCQLHLFASKTVAHRRFGLTTAALVV</sequence>
<accession>A0A0A9W948</accession>
<dbReference type="AlphaFoldDB" id="A0A0A9W948"/>
<protein>
    <submittedName>
        <fullName evidence="1">Protein MEI2-like 2</fullName>
    </submittedName>
</protein>
<organism evidence="1">
    <name type="scientific">Lygus hesperus</name>
    <name type="common">Western plant bug</name>
    <dbReference type="NCBI Taxonomy" id="30085"/>
    <lineage>
        <taxon>Eukaryota</taxon>
        <taxon>Metazoa</taxon>
        <taxon>Ecdysozoa</taxon>
        <taxon>Arthropoda</taxon>
        <taxon>Hexapoda</taxon>
        <taxon>Insecta</taxon>
        <taxon>Pterygota</taxon>
        <taxon>Neoptera</taxon>
        <taxon>Paraneoptera</taxon>
        <taxon>Hemiptera</taxon>
        <taxon>Heteroptera</taxon>
        <taxon>Panheteroptera</taxon>
        <taxon>Cimicomorpha</taxon>
        <taxon>Miridae</taxon>
        <taxon>Mirini</taxon>
        <taxon>Lygus</taxon>
    </lineage>
</organism>
<feature type="non-terminal residue" evidence="1">
    <location>
        <position position="116"/>
    </location>
</feature>
<gene>
    <name evidence="1" type="primary">ML2</name>
    <name evidence="1" type="ORF">CM83_3861</name>
</gene>
<reference evidence="1" key="2">
    <citation type="submission" date="2014-07" db="EMBL/GenBank/DDBJ databases">
        <authorList>
            <person name="Hull J."/>
        </authorList>
    </citation>
    <scope>NUCLEOTIDE SEQUENCE</scope>
</reference>